<feature type="transmembrane region" description="Helical" evidence="1">
    <location>
        <begin position="6"/>
        <end position="24"/>
    </location>
</feature>
<evidence type="ECO:0000313" key="2">
    <source>
        <dbReference type="EMBL" id="GLX86328.1"/>
    </source>
</evidence>
<gene>
    <name evidence="2" type="ORF">tloyanaT_25810</name>
</gene>
<dbReference type="Proteomes" id="UP001157134">
    <property type="component" value="Unassembled WGS sequence"/>
</dbReference>
<comment type="caution">
    <text evidence="2">The sequence shown here is derived from an EMBL/GenBank/DDBJ whole genome shotgun (WGS) entry which is preliminary data.</text>
</comment>
<keyword evidence="3" id="KW-1185">Reference proteome</keyword>
<keyword evidence="1" id="KW-0812">Transmembrane</keyword>
<organism evidence="2 3">
    <name type="scientific">Thalassotalea loyana</name>
    <dbReference type="NCBI Taxonomy" id="280483"/>
    <lineage>
        <taxon>Bacteria</taxon>
        <taxon>Pseudomonadati</taxon>
        <taxon>Pseudomonadota</taxon>
        <taxon>Gammaproteobacteria</taxon>
        <taxon>Alteromonadales</taxon>
        <taxon>Colwelliaceae</taxon>
        <taxon>Thalassotalea</taxon>
    </lineage>
</organism>
<dbReference type="EMBL" id="BSSV01000006">
    <property type="protein sequence ID" value="GLX86328.1"/>
    <property type="molecule type" value="Genomic_DNA"/>
</dbReference>
<evidence type="ECO:0000313" key="3">
    <source>
        <dbReference type="Proteomes" id="UP001157134"/>
    </source>
</evidence>
<reference evidence="2 3" key="1">
    <citation type="submission" date="2023-03" db="EMBL/GenBank/DDBJ databases">
        <title>Thalassotalea loyana LMG 22536T draft genome sequence.</title>
        <authorList>
            <person name="Sawabe T."/>
        </authorList>
    </citation>
    <scope>NUCLEOTIDE SEQUENCE [LARGE SCALE GENOMIC DNA]</scope>
    <source>
        <strain evidence="2 3">LMG 22536</strain>
    </source>
</reference>
<keyword evidence="1" id="KW-0472">Membrane</keyword>
<proteinExistence type="predicted"/>
<accession>A0ABQ6HE26</accession>
<evidence type="ECO:0000256" key="1">
    <source>
        <dbReference type="SAM" id="Phobius"/>
    </source>
</evidence>
<sequence>MNEAMTLGYLVGFVLGCLVGVWVGKQIYSPQK</sequence>
<protein>
    <submittedName>
        <fullName evidence="2">Uncharacterized protein</fullName>
    </submittedName>
</protein>
<keyword evidence="1" id="KW-1133">Transmembrane helix</keyword>
<name>A0ABQ6HE26_9GAMM</name>